<keyword evidence="4" id="KW-1185">Reference proteome</keyword>
<reference evidence="3 4" key="1">
    <citation type="submission" date="2020-02" db="EMBL/GenBank/DDBJ databases">
        <title>Acidophilic actinobacteria isolated from forest soil.</title>
        <authorList>
            <person name="Golinska P."/>
        </authorList>
    </citation>
    <scope>NUCLEOTIDE SEQUENCE [LARGE SCALE GENOMIC DNA]</scope>
    <source>
        <strain evidence="3 4">NL8</strain>
    </source>
</reference>
<dbReference type="SUPFAM" id="SSF51905">
    <property type="entry name" value="FAD/NAD(P)-binding domain"/>
    <property type="match status" value="1"/>
</dbReference>
<sequence>MSVTDPGFVPGAPDAPDAIDAAAGTALDTTDTTDTTDTAETFGDTAHLGAFDVAIIGAGPAGMAAAATAAEHGLRVALLDAGRQLGGQYYRHPAPGLTAPWLPKLYHGWQQFEQLLTRVETASGIEVLFGHQVWAIEPGFRVLTDRGPIQAPNVILATGAYERVIPFPGWDLPGVFTAGGAQALLKGNLVLPGHRVIVAGTGPLLLPVAAGLATAGAQVLGLYEANHIRG</sequence>
<evidence type="ECO:0000256" key="1">
    <source>
        <dbReference type="ARBA" id="ARBA00023002"/>
    </source>
</evidence>
<dbReference type="EMBL" id="JAAFYZ010000408">
    <property type="protein sequence ID" value="MBS2554583.1"/>
    <property type="molecule type" value="Genomic_DNA"/>
</dbReference>
<comment type="caution">
    <text evidence="3">The sequence shown here is derived from an EMBL/GenBank/DDBJ whole genome shotgun (WGS) entry which is preliminary data.</text>
</comment>
<keyword evidence="1" id="KW-0560">Oxidoreductase</keyword>
<protein>
    <submittedName>
        <fullName evidence="3">NAD(P)/FAD-dependent oxidoreductase</fullName>
    </submittedName>
</protein>
<evidence type="ECO:0000313" key="4">
    <source>
        <dbReference type="Proteomes" id="UP000730482"/>
    </source>
</evidence>
<dbReference type="InterPro" id="IPR051691">
    <property type="entry name" value="Metab_Enz_Cyan_OpOx_G3PDH"/>
</dbReference>
<dbReference type="PRINTS" id="PR00411">
    <property type="entry name" value="PNDRDTASEI"/>
</dbReference>
<dbReference type="Gene3D" id="3.50.50.60">
    <property type="entry name" value="FAD/NAD(P)-binding domain"/>
    <property type="match status" value="3"/>
</dbReference>
<dbReference type="InterPro" id="IPR036188">
    <property type="entry name" value="FAD/NAD-bd_sf"/>
</dbReference>
<dbReference type="InterPro" id="IPR023753">
    <property type="entry name" value="FAD/NAD-binding_dom"/>
</dbReference>
<dbReference type="PANTHER" id="PTHR42949">
    <property type="entry name" value="ANAEROBIC GLYCEROL-3-PHOSPHATE DEHYDROGENASE SUBUNIT B"/>
    <property type="match status" value="1"/>
</dbReference>
<feature type="non-terminal residue" evidence="3">
    <location>
        <position position="230"/>
    </location>
</feature>
<dbReference type="Pfam" id="PF07992">
    <property type="entry name" value="Pyr_redox_2"/>
    <property type="match status" value="1"/>
</dbReference>
<accession>A0ABS5L895</accession>
<dbReference type="PANTHER" id="PTHR42949:SF3">
    <property type="entry name" value="ANAEROBIC GLYCEROL-3-PHOSPHATE DEHYDROGENASE SUBUNIT B"/>
    <property type="match status" value="1"/>
</dbReference>
<dbReference type="RefSeq" id="WP_212022177.1">
    <property type="nucleotide sequence ID" value="NZ_JAAFYZ010000408.1"/>
</dbReference>
<evidence type="ECO:0000313" key="3">
    <source>
        <dbReference type="EMBL" id="MBS2554583.1"/>
    </source>
</evidence>
<evidence type="ECO:0000259" key="2">
    <source>
        <dbReference type="Pfam" id="PF07992"/>
    </source>
</evidence>
<dbReference type="PRINTS" id="PR00368">
    <property type="entry name" value="FADPNR"/>
</dbReference>
<name>A0ABS5L895_9ACTN</name>
<dbReference type="Proteomes" id="UP000730482">
    <property type="component" value="Unassembled WGS sequence"/>
</dbReference>
<gene>
    <name evidence="3" type="ORF">KGQ19_47790</name>
</gene>
<organism evidence="3 4">
    <name type="scientific">Catenulispora pinistramenti</name>
    <dbReference type="NCBI Taxonomy" id="2705254"/>
    <lineage>
        <taxon>Bacteria</taxon>
        <taxon>Bacillati</taxon>
        <taxon>Actinomycetota</taxon>
        <taxon>Actinomycetes</taxon>
        <taxon>Catenulisporales</taxon>
        <taxon>Catenulisporaceae</taxon>
        <taxon>Catenulispora</taxon>
    </lineage>
</organism>
<proteinExistence type="predicted"/>
<feature type="domain" description="FAD/NAD(P)-binding" evidence="2">
    <location>
        <begin position="51"/>
        <end position="227"/>
    </location>
</feature>